<name>A0ABR4C0E5_9HELO</name>
<evidence type="ECO:0000256" key="1">
    <source>
        <dbReference type="SAM" id="SignalP"/>
    </source>
</evidence>
<evidence type="ECO:0000259" key="2">
    <source>
        <dbReference type="PROSITE" id="PS51767"/>
    </source>
</evidence>
<keyword evidence="1" id="KW-0732">Signal</keyword>
<keyword evidence="4" id="KW-1185">Reference proteome</keyword>
<protein>
    <recommendedName>
        <fullName evidence="2">Peptidase A1 domain-containing protein</fullName>
    </recommendedName>
</protein>
<accession>A0ABR4C0E5</accession>
<feature type="domain" description="Peptidase A1" evidence="2">
    <location>
        <begin position="47"/>
        <end position="181"/>
    </location>
</feature>
<dbReference type="InterPro" id="IPR021109">
    <property type="entry name" value="Peptidase_aspartic_dom_sf"/>
</dbReference>
<dbReference type="Gene3D" id="2.40.70.10">
    <property type="entry name" value="Acid Proteases"/>
    <property type="match status" value="1"/>
</dbReference>
<dbReference type="Pfam" id="PF00026">
    <property type="entry name" value="Asp"/>
    <property type="match status" value="1"/>
</dbReference>
<dbReference type="SUPFAM" id="SSF50630">
    <property type="entry name" value="Acid proteases"/>
    <property type="match status" value="1"/>
</dbReference>
<proteinExistence type="predicted"/>
<reference evidence="3 4" key="1">
    <citation type="journal article" date="2024" name="Commun. Biol.">
        <title>Comparative genomic analysis of thermophilic fungi reveals convergent evolutionary adaptations and gene losses.</title>
        <authorList>
            <person name="Steindorff A.S."/>
            <person name="Aguilar-Pontes M.V."/>
            <person name="Robinson A.J."/>
            <person name="Andreopoulos B."/>
            <person name="LaButti K."/>
            <person name="Kuo A."/>
            <person name="Mondo S."/>
            <person name="Riley R."/>
            <person name="Otillar R."/>
            <person name="Haridas S."/>
            <person name="Lipzen A."/>
            <person name="Grimwood J."/>
            <person name="Schmutz J."/>
            <person name="Clum A."/>
            <person name="Reid I.D."/>
            <person name="Moisan M.C."/>
            <person name="Butler G."/>
            <person name="Nguyen T.T.M."/>
            <person name="Dewar K."/>
            <person name="Conant G."/>
            <person name="Drula E."/>
            <person name="Henrissat B."/>
            <person name="Hansel C."/>
            <person name="Singer S."/>
            <person name="Hutchinson M.I."/>
            <person name="de Vries R.P."/>
            <person name="Natvig D.O."/>
            <person name="Powell A.J."/>
            <person name="Tsang A."/>
            <person name="Grigoriev I.V."/>
        </authorList>
    </citation>
    <scope>NUCLEOTIDE SEQUENCE [LARGE SCALE GENOMIC DNA]</scope>
    <source>
        <strain evidence="3 4">CBS 494.80</strain>
    </source>
</reference>
<evidence type="ECO:0000313" key="4">
    <source>
        <dbReference type="Proteomes" id="UP001595075"/>
    </source>
</evidence>
<dbReference type="InterPro" id="IPR033121">
    <property type="entry name" value="PEPTIDASE_A1"/>
</dbReference>
<feature type="chain" id="PRO_5047208357" description="Peptidase A1 domain-containing protein" evidence="1">
    <location>
        <begin position="22"/>
        <end position="181"/>
    </location>
</feature>
<feature type="signal peptide" evidence="1">
    <location>
        <begin position="1"/>
        <end position="21"/>
    </location>
</feature>
<organism evidence="3 4">
    <name type="scientific">Oculimacula yallundae</name>
    <dbReference type="NCBI Taxonomy" id="86028"/>
    <lineage>
        <taxon>Eukaryota</taxon>
        <taxon>Fungi</taxon>
        <taxon>Dikarya</taxon>
        <taxon>Ascomycota</taxon>
        <taxon>Pezizomycotina</taxon>
        <taxon>Leotiomycetes</taxon>
        <taxon>Helotiales</taxon>
        <taxon>Ploettnerulaceae</taxon>
        <taxon>Oculimacula</taxon>
    </lineage>
</organism>
<gene>
    <name evidence="3" type="ORF">VTL71DRAFT_6048</name>
</gene>
<comment type="caution">
    <text evidence="3">The sequence shown here is derived from an EMBL/GenBank/DDBJ whole genome shotgun (WGS) entry which is preliminary data.</text>
</comment>
<dbReference type="PROSITE" id="PS51767">
    <property type="entry name" value="PEPTIDASE_A1"/>
    <property type="match status" value="1"/>
</dbReference>
<dbReference type="Proteomes" id="UP001595075">
    <property type="component" value="Unassembled WGS sequence"/>
</dbReference>
<sequence>MAEFIKVSLAILSAITVPVFALPTATSQLPTGVIAVPLIRDGGLSAYYAEFQVGTPPQKVLLKVDTGSPRYAFLDARNPSCVSDPTACTTFGTFDNLTSLTCRYAEPGFQDALFDYGSGDYLKDTFKFGGVAVEDMFFGYTSTFAHPSHIYPPISTIAGLSLDCQFGALPVTAKEHICYLS</sequence>
<evidence type="ECO:0000313" key="3">
    <source>
        <dbReference type="EMBL" id="KAL2062976.1"/>
    </source>
</evidence>
<dbReference type="EMBL" id="JAZHXI010000016">
    <property type="protein sequence ID" value="KAL2062976.1"/>
    <property type="molecule type" value="Genomic_DNA"/>
</dbReference>